<proteinExistence type="predicted"/>
<sequence length="23" mass="2762">MRPLLRKRNALENRPVDEDVSPR</sequence>
<feature type="region of interest" description="Disordered" evidence="1">
    <location>
        <begin position="1"/>
        <end position="23"/>
    </location>
</feature>
<evidence type="ECO:0000313" key="4">
    <source>
        <dbReference type="EMBL" id="CUV40625.1"/>
    </source>
</evidence>
<dbReference type="EMBL" id="LN899822">
    <property type="protein sequence ID" value="CUV64180.1"/>
    <property type="molecule type" value="Genomic_DNA"/>
</dbReference>
<dbReference type="EMBL" id="LN899826">
    <property type="protein sequence ID" value="CUV40625.1"/>
    <property type="molecule type" value="Genomic_DNA"/>
</dbReference>
<reference evidence="5" key="1">
    <citation type="submission" date="2015-10" db="EMBL/GenBank/DDBJ databases">
        <authorList>
            <person name="Gilbert D.G."/>
        </authorList>
    </citation>
    <scope>NUCLEOTIDE SEQUENCE</scope>
    <source>
        <strain evidence="5">Phyl III-seqv23</strain>
    </source>
</reference>
<protein>
    <submittedName>
        <fullName evidence="5">Uncharacterized protein</fullName>
    </submittedName>
</protein>
<name>A0A0S4XKM3_RALSL</name>
<dbReference type="AlphaFoldDB" id="A0A0S4XKM3"/>
<feature type="compositionally biased region" description="Basic and acidic residues" evidence="1">
    <location>
        <begin position="9"/>
        <end position="23"/>
    </location>
</feature>
<accession>A0A0S4XKM3</accession>
<evidence type="ECO:0000256" key="1">
    <source>
        <dbReference type="SAM" id="MobiDB-lite"/>
    </source>
</evidence>
<organism evidence="5">
    <name type="scientific">Ralstonia solanacearum</name>
    <name type="common">Pseudomonas solanacearum</name>
    <dbReference type="NCBI Taxonomy" id="305"/>
    <lineage>
        <taxon>Bacteria</taxon>
        <taxon>Pseudomonadati</taxon>
        <taxon>Pseudomonadota</taxon>
        <taxon>Betaproteobacteria</taxon>
        <taxon>Burkholderiales</taxon>
        <taxon>Burkholderiaceae</taxon>
        <taxon>Ralstonia</taxon>
        <taxon>Ralstonia solanacearum species complex</taxon>
    </lineage>
</organism>
<gene>
    <name evidence="5" type="ORF">RD1301_v1_5150006</name>
    <name evidence="2" type="ORF">RUN1744_v1_280013</name>
    <name evidence="3" type="ORF">TD1301_v1_2430006</name>
    <name evidence="4" type="ORF">TF3108_v1_530006</name>
</gene>
<evidence type="ECO:0000313" key="2">
    <source>
        <dbReference type="EMBL" id="CUV22914.1"/>
    </source>
</evidence>
<dbReference type="EMBL" id="LN899825">
    <property type="protein sequence ID" value="CUV36801.1"/>
    <property type="molecule type" value="Genomic_DNA"/>
</dbReference>
<dbReference type="EMBL" id="LN899823">
    <property type="protein sequence ID" value="CUV22914.1"/>
    <property type="molecule type" value="Genomic_DNA"/>
</dbReference>
<evidence type="ECO:0000313" key="3">
    <source>
        <dbReference type="EMBL" id="CUV36801.1"/>
    </source>
</evidence>
<evidence type="ECO:0000313" key="5">
    <source>
        <dbReference type="EMBL" id="CUV64180.1"/>
    </source>
</evidence>